<dbReference type="Pfam" id="PF18658">
    <property type="entry name" value="zf-C2H2_12"/>
    <property type="match status" value="1"/>
</dbReference>
<gene>
    <name evidence="3" type="ORF">EWB00_006478</name>
</gene>
<feature type="region of interest" description="Disordered" evidence="1">
    <location>
        <begin position="180"/>
        <end position="215"/>
    </location>
</feature>
<evidence type="ECO:0000256" key="1">
    <source>
        <dbReference type="SAM" id="MobiDB-lite"/>
    </source>
</evidence>
<dbReference type="Proteomes" id="UP000311919">
    <property type="component" value="Unassembled WGS sequence"/>
</dbReference>
<evidence type="ECO:0000259" key="2">
    <source>
        <dbReference type="Pfam" id="PF18658"/>
    </source>
</evidence>
<feature type="domain" description="SPIN-DOC-like zinc-finger" evidence="2">
    <location>
        <begin position="342"/>
        <end position="397"/>
    </location>
</feature>
<dbReference type="STRING" id="6182.A0A4Z2CY14"/>
<reference evidence="3 4" key="1">
    <citation type="submission" date="2019-03" db="EMBL/GenBank/DDBJ databases">
        <title>An improved genome assembly of the fluke Schistosoma japonicum.</title>
        <authorList>
            <person name="Hu W."/>
            <person name="Luo F."/>
            <person name="Yin M."/>
            <person name="Mo X."/>
            <person name="Sun C."/>
            <person name="Wu Q."/>
            <person name="Zhu B."/>
            <person name="Xiang M."/>
            <person name="Wang J."/>
            <person name="Wang Y."/>
            <person name="Zhang T."/>
            <person name="Xu B."/>
            <person name="Zheng H."/>
            <person name="Feng Z."/>
        </authorList>
    </citation>
    <scope>NUCLEOTIDE SEQUENCE [LARGE SCALE GENOMIC DNA]</scope>
    <source>
        <strain evidence="3">HuSjv2</strain>
        <tissue evidence="3">Worms</tissue>
    </source>
</reference>
<sequence>MSTNHDVYKLPSTLSNQSINFKAQNHKKCWSKMNNHEDTWSSSCNQCIRSNESSKCMIGHFTPCSSNSNAVCQFTTVQDQTNSLSDKYYYNDMNIIQSLRKNNAPNNNKYISRNTDPLDYSIHSLMNNFSGSAFTLNKSNLRIRSDYIQASDNQDIQDHIQSSHISRSITEPNGCCTNTENSNGPLLKRKYSINPSNIPKKYTGKHSKTEMKTDSEFSHSTIKVSDRITVSHITSFVTNQLPSTNTSDDTYSPSKTAYKRLNSIPRKKIKIDKDLQKNIHEVTNSSTMITTDYSNSKVNEDENTINTSSIDNKSIVKKTSDTRAAYKYLTWREKDRRRRFREEWKHLWLVIPHGLYEVMCLVCHKVMTQRKVDTIKRHTVRRHVELIGMSDSEREKLFNQLISQYSMLEAANHNLSADASNKLHQKSNSLHHTNSSVNFKGISNMRDTGTCWFGQLSSMNSVNNTDMENKSLKSETSNLRCMSVKKHQQLNCKPFQAMNVTSRYSRNFLFDKYGNLPEQTQNGRITGNFKDLPTNIPSNLDDASRFSEKSPSLQISLTDALSDSCSKLHFPQNEDQFHMATVSSKSMTSNPISTTSPFSPFPITIPIPKCFSCTKSSESEDLHSFLKSCASMNFQFSSSRVPTSSISSLVTSQNSDKLPTSTKPTSNLYTNSDINYYITRTEFDNKNNNMDITTIQSHQSSLIEVQTVMSDYQNRLKQKSGSTLNTETILENYNLVSIIENMKLPHRQQFSSSNICEDSYYKSMNLGNSSVSSIPGVPGSLSLSVGSSVTGLLNQETGDAISLKTSKSKLNSLGTNKNSINVSNSQLSNNSVSSNMANDEKTVHISRKSEKFADSLSSNHHAQSNEQVLYPLGIKSGSKNKSNSDSKQFTISSLLKIESFSSEKDTSLTTCCEELFPDTQKKNKLLQRCNYSDCSIQRDCLQENQKFKQLPVPCVLCDFQSSNTCTNEINKDFTSNIASEDILFKHNNGSFDISPTKQFDKFRERQSAFTNLTGLSNASIIPKVAEYNTNISDVYQSYTDIFYIIYCLKNRIPINFTPNPSIFYTNNSEALETYTKLYYLELLRHLYDAPYTHHSNQSFPTSLCPSMREESKPFSITKLVNELEKSQTND</sequence>
<evidence type="ECO:0000313" key="4">
    <source>
        <dbReference type="Proteomes" id="UP000311919"/>
    </source>
</evidence>
<dbReference type="AlphaFoldDB" id="A0A4Z2CY14"/>
<dbReference type="EMBL" id="SKCS01000398">
    <property type="protein sequence ID" value="TNN09131.1"/>
    <property type="molecule type" value="Genomic_DNA"/>
</dbReference>
<comment type="caution">
    <text evidence="3">The sequence shown here is derived from an EMBL/GenBank/DDBJ whole genome shotgun (WGS) entry which is preliminary data.</text>
</comment>
<organism evidence="3 4">
    <name type="scientific">Schistosoma japonicum</name>
    <name type="common">Blood fluke</name>
    <dbReference type="NCBI Taxonomy" id="6182"/>
    <lineage>
        <taxon>Eukaryota</taxon>
        <taxon>Metazoa</taxon>
        <taxon>Spiralia</taxon>
        <taxon>Lophotrochozoa</taxon>
        <taxon>Platyhelminthes</taxon>
        <taxon>Trematoda</taxon>
        <taxon>Digenea</taxon>
        <taxon>Strigeidida</taxon>
        <taxon>Schistosomatoidea</taxon>
        <taxon>Schistosomatidae</taxon>
        <taxon>Schistosoma</taxon>
    </lineage>
</organism>
<proteinExistence type="predicted"/>
<accession>A0A4Z2CY14</accession>
<keyword evidence="4" id="KW-1185">Reference proteome</keyword>
<evidence type="ECO:0000313" key="3">
    <source>
        <dbReference type="EMBL" id="TNN09131.1"/>
    </source>
</evidence>
<dbReference type="OrthoDB" id="6288525at2759"/>
<protein>
    <submittedName>
        <fullName evidence="3">Asparagine rich</fullName>
    </submittedName>
</protein>
<name>A0A4Z2CY14_SCHJA</name>
<dbReference type="InterPro" id="IPR040647">
    <property type="entry name" value="SPIN-DOC_Znf-C2H2"/>
</dbReference>